<reference evidence="2" key="1">
    <citation type="journal article" date="2020" name="Nature">
        <title>Giant virus diversity and host interactions through global metagenomics.</title>
        <authorList>
            <person name="Schulz F."/>
            <person name="Roux S."/>
            <person name="Paez-Espino D."/>
            <person name="Jungbluth S."/>
            <person name="Walsh D.A."/>
            <person name="Denef V.J."/>
            <person name="McMahon K.D."/>
            <person name="Konstantinidis K.T."/>
            <person name="Eloe-Fadrosh E.A."/>
            <person name="Kyrpides N.C."/>
            <person name="Woyke T."/>
        </authorList>
    </citation>
    <scope>NUCLEOTIDE SEQUENCE</scope>
    <source>
        <strain evidence="2">GVMAG-M-3300027892-73</strain>
    </source>
</reference>
<feature type="region of interest" description="Disordered" evidence="1">
    <location>
        <begin position="137"/>
        <end position="177"/>
    </location>
</feature>
<sequence length="177" mass="20816">MQSDRFIKNKGITETMISNHHNHLKMNRTKWEADYDGNKANILIDSNTDGKHKVMNIELDNRDLANLLSIPSVNSPIDKRLAQDFCRKQKRDKILNRTPTPYIVEIDDVHSEPVNTHISSPLPNEEFLRTATNNMFNPHTKTRRRRKKHRSYKLHRKKKHTSSGNTSSRKRYFNKTV</sequence>
<feature type="compositionally biased region" description="Basic residues" evidence="1">
    <location>
        <begin position="168"/>
        <end position="177"/>
    </location>
</feature>
<accession>A0A6C0LKP5</accession>
<dbReference type="EMBL" id="MN740523">
    <property type="protein sequence ID" value="QHU31097.1"/>
    <property type="molecule type" value="Genomic_DNA"/>
</dbReference>
<dbReference type="AlphaFoldDB" id="A0A6C0LKP5"/>
<proteinExistence type="predicted"/>
<organism evidence="2">
    <name type="scientific">viral metagenome</name>
    <dbReference type="NCBI Taxonomy" id="1070528"/>
    <lineage>
        <taxon>unclassified sequences</taxon>
        <taxon>metagenomes</taxon>
        <taxon>organismal metagenomes</taxon>
    </lineage>
</organism>
<name>A0A6C0LKP5_9ZZZZ</name>
<protein>
    <submittedName>
        <fullName evidence="2">Uncharacterized protein</fullName>
    </submittedName>
</protein>
<feature type="compositionally biased region" description="Basic residues" evidence="1">
    <location>
        <begin position="140"/>
        <end position="161"/>
    </location>
</feature>
<evidence type="ECO:0000256" key="1">
    <source>
        <dbReference type="SAM" id="MobiDB-lite"/>
    </source>
</evidence>
<evidence type="ECO:0000313" key="2">
    <source>
        <dbReference type="EMBL" id="QHU31097.1"/>
    </source>
</evidence>